<dbReference type="STRING" id="6265.A0A0B2W1W4"/>
<feature type="transmembrane region" description="Helical" evidence="1">
    <location>
        <begin position="100"/>
        <end position="125"/>
    </location>
</feature>
<feature type="transmembrane region" description="Helical" evidence="1">
    <location>
        <begin position="209"/>
        <end position="229"/>
    </location>
</feature>
<keyword evidence="1" id="KW-0472">Membrane</keyword>
<dbReference type="EMBL" id="JPKZ01000316">
    <property type="protein sequence ID" value="KHN87988.1"/>
    <property type="molecule type" value="Genomic_DNA"/>
</dbReference>
<feature type="transmembrane region" description="Helical" evidence="1">
    <location>
        <begin position="241"/>
        <end position="258"/>
    </location>
</feature>
<proteinExistence type="predicted"/>
<keyword evidence="1" id="KW-1133">Transmembrane helix</keyword>
<organism evidence="2 3">
    <name type="scientific">Toxocara canis</name>
    <name type="common">Canine roundworm</name>
    <dbReference type="NCBI Taxonomy" id="6265"/>
    <lineage>
        <taxon>Eukaryota</taxon>
        <taxon>Metazoa</taxon>
        <taxon>Ecdysozoa</taxon>
        <taxon>Nematoda</taxon>
        <taxon>Chromadorea</taxon>
        <taxon>Rhabditida</taxon>
        <taxon>Spirurina</taxon>
        <taxon>Ascaridomorpha</taxon>
        <taxon>Ascaridoidea</taxon>
        <taxon>Toxocaridae</taxon>
        <taxon>Toxocara</taxon>
    </lineage>
</organism>
<comment type="caution">
    <text evidence="2">The sequence shown here is derived from an EMBL/GenBank/DDBJ whole genome shotgun (WGS) entry which is preliminary data.</text>
</comment>
<reference evidence="2 3" key="1">
    <citation type="submission" date="2014-11" db="EMBL/GenBank/DDBJ databases">
        <title>Genetic blueprint of the zoonotic pathogen Toxocara canis.</title>
        <authorList>
            <person name="Zhu X.-Q."/>
            <person name="Korhonen P.K."/>
            <person name="Cai H."/>
            <person name="Young N.D."/>
            <person name="Nejsum P."/>
            <person name="von Samson-Himmelstjerna G."/>
            <person name="Boag P.R."/>
            <person name="Tan P."/>
            <person name="Li Q."/>
            <person name="Min J."/>
            <person name="Yang Y."/>
            <person name="Wang X."/>
            <person name="Fang X."/>
            <person name="Hall R.S."/>
            <person name="Hofmann A."/>
            <person name="Sternberg P.W."/>
            <person name="Jex A.R."/>
            <person name="Gasser R.B."/>
        </authorList>
    </citation>
    <scope>NUCLEOTIDE SEQUENCE [LARGE SCALE GENOMIC DNA]</scope>
    <source>
        <strain evidence="2">PN_DK_2014</strain>
    </source>
</reference>
<dbReference type="Proteomes" id="UP000031036">
    <property type="component" value="Unassembled WGS sequence"/>
</dbReference>
<name>A0A0B2W1W4_TOXCA</name>
<feature type="transmembrane region" description="Helical" evidence="1">
    <location>
        <begin position="145"/>
        <end position="168"/>
    </location>
</feature>
<gene>
    <name evidence="2" type="ORF">Tcan_18528</name>
</gene>
<evidence type="ECO:0000313" key="2">
    <source>
        <dbReference type="EMBL" id="KHN87988.1"/>
    </source>
</evidence>
<keyword evidence="1" id="KW-0812">Transmembrane</keyword>
<keyword evidence="3" id="KW-1185">Reference proteome</keyword>
<evidence type="ECO:0000313" key="3">
    <source>
        <dbReference type="Proteomes" id="UP000031036"/>
    </source>
</evidence>
<dbReference type="AlphaFoldDB" id="A0A0B2W1W4"/>
<feature type="transmembrane region" description="Helical" evidence="1">
    <location>
        <begin position="180"/>
        <end position="203"/>
    </location>
</feature>
<sequence>MANSVKFFLEPDFTLSNRSSEIIVEVANGLSVEKRGLCWQRTRKGRHNEFRRRYYKSQKELLDGIMADREVICSQHSTISSKTDVGNRTMRRIFLIMNSVFGVLNVIAFCFSPAYPSTLVAAFFFTFDSLRETLADAHSPAIDSLMSLLLGAILTCLLGASVVTFLFSPLAQSHLNTFSVYSIFILIFTELLLFIILNVLYNFGVRGSFISQCVVNVVMQALCCITLIASQHGTVDKWADLVGCILLCLFVVFSWFLFPSAPKEERLDLSAYTARIGSIALEHDKRIEEVRELTIEKIHERVLIEITIVFNEHCPLDEALRSTAELRNKYLKLHYVYKAFVRCY</sequence>
<evidence type="ECO:0000256" key="1">
    <source>
        <dbReference type="SAM" id="Phobius"/>
    </source>
</evidence>
<accession>A0A0B2W1W4</accession>
<protein>
    <submittedName>
        <fullName evidence="2">Uncharacterized protein</fullName>
    </submittedName>
</protein>